<evidence type="ECO:0000313" key="11">
    <source>
        <dbReference type="Proteomes" id="UP001364764"/>
    </source>
</evidence>
<sequence length="196" mass="22666">METSVVEKLIRERRTIRQFNGKPLAKETIMHLLEAAVWAPVHSRKEPWRFILFVEEGRKQFADAVLHTFSKDERERWTEKLQKDYCESIQAHLLVVIEADPRQRVWEDAVGASAALIQNIQLLAWEQDIGVVWKTNEYNFDPDFYAKTGVKAGERIVGTLHLGYFDQDKIPKPRPRTPAEELLTCVSVAGEDAQQH</sequence>
<feature type="binding site" description="in other chain" evidence="8">
    <location>
        <begin position="13"/>
        <end position="15"/>
    </location>
    <ligand>
        <name>FMN</name>
        <dbReference type="ChEBI" id="CHEBI:58210"/>
        <note>ligand shared between dimeric partners</note>
    </ligand>
</feature>
<evidence type="ECO:0000256" key="5">
    <source>
        <dbReference type="ARBA" id="ARBA00023002"/>
    </source>
</evidence>
<evidence type="ECO:0000256" key="2">
    <source>
        <dbReference type="ARBA" id="ARBA00022630"/>
    </source>
</evidence>
<evidence type="ECO:0000256" key="6">
    <source>
        <dbReference type="ARBA" id="ARBA00023027"/>
    </source>
</evidence>
<dbReference type="EMBL" id="CP145892">
    <property type="protein sequence ID" value="WWP23388.1"/>
    <property type="molecule type" value="Genomic_DNA"/>
</dbReference>
<keyword evidence="5 7" id="KW-0560">Oxidoreductase</keyword>
<dbReference type="InterPro" id="IPR052530">
    <property type="entry name" value="NAD(P)H_nitroreductase"/>
</dbReference>
<keyword evidence="3 7" id="KW-0288">FMN</keyword>
<feature type="domain" description="Nitroreductase" evidence="9">
    <location>
        <begin position="10"/>
        <end position="164"/>
    </location>
</feature>
<dbReference type="GeneID" id="93476766"/>
<evidence type="ECO:0000256" key="1">
    <source>
        <dbReference type="ARBA" id="ARBA00007118"/>
    </source>
</evidence>
<dbReference type="Pfam" id="PF00881">
    <property type="entry name" value="Nitroreductase"/>
    <property type="match status" value="1"/>
</dbReference>
<keyword evidence="6 7" id="KW-0520">NAD</keyword>
<gene>
    <name evidence="10" type="ORF">V6668_14835</name>
</gene>
<dbReference type="InterPro" id="IPR026021">
    <property type="entry name" value="YdjA-like"/>
</dbReference>
<dbReference type="CDD" id="cd02135">
    <property type="entry name" value="YdjA-like"/>
    <property type="match status" value="1"/>
</dbReference>
<evidence type="ECO:0000256" key="3">
    <source>
        <dbReference type="ARBA" id="ARBA00022643"/>
    </source>
</evidence>
<dbReference type="GO" id="GO:0016491">
    <property type="term" value="F:oxidoreductase activity"/>
    <property type="evidence" value="ECO:0007669"/>
    <property type="project" value="UniProtKB-UniRule"/>
</dbReference>
<organism evidence="10 11">
    <name type="scientific">Paenibacillus amylolyticus</name>
    <dbReference type="NCBI Taxonomy" id="1451"/>
    <lineage>
        <taxon>Bacteria</taxon>
        <taxon>Bacillati</taxon>
        <taxon>Bacillota</taxon>
        <taxon>Bacilli</taxon>
        <taxon>Bacillales</taxon>
        <taxon>Paenibacillaceae</taxon>
        <taxon>Paenibacillus</taxon>
    </lineage>
</organism>
<protein>
    <recommendedName>
        <fullName evidence="7">Putative NAD(P)H nitroreductase</fullName>
        <ecNumber evidence="7">1.-.-.-</ecNumber>
    </recommendedName>
</protein>
<dbReference type="InterPro" id="IPR029479">
    <property type="entry name" value="Nitroreductase"/>
</dbReference>
<dbReference type="EC" id="1.-.-.-" evidence="7"/>
<dbReference type="PANTHER" id="PTHR43821:SF1">
    <property type="entry name" value="NAD(P)H NITROREDUCTASE YDJA-RELATED"/>
    <property type="match status" value="1"/>
</dbReference>
<dbReference type="PANTHER" id="PTHR43821">
    <property type="entry name" value="NAD(P)H NITROREDUCTASE YDJA-RELATED"/>
    <property type="match status" value="1"/>
</dbReference>
<feature type="binding site" evidence="8">
    <location>
        <position position="42"/>
    </location>
    <ligand>
        <name>FMN</name>
        <dbReference type="ChEBI" id="CHEBI:58210"/>
        <note>ligand shared between dimeric partners</note>
    </ligand>
</feature>
<name>A0ABD8B0M0_PAEAM</name>
<dbReference type="RefSeq" id="WP_338708806.1">
    <property type="nucleotide sequence ID" value="NZ_CP145892.1"/>
</dbReference>
<evidence type="ECO:0000256" key="8">
    <source>
        <dbReference type="PIRSR" id="PIRSR000232-1"/>
    </source>
</evidence>
<evidence type="ECO:0000313" key="10">
    <source>
        <dbReference type="EMBL" id="WWP23388.1"/>
    </source>
</evidence>
<evidence type="ECO:0000256" key="4">
    <source>
        <dbReference type="ARBA" id="ARBA00022857"/>
    </source>
</evidence>
<dbReference type="Proteomes" id="UP001364764">
    <property type="component" value="Chromosome"/>
</dbReference>
<dbReference type="SUPFAM" id="SSF55469">
    <property type="entry name" value="FMN-dependent nitroreductase-like"/>
    <property type="match status" value="1"/>
</dbReference>
<evidence type="ECO:0000259" key="9">
    <source>
        <dbReference type="Pfam" id="PF00881"/>
    </source>
</evidence>
<dbReference type="AlphaFoldDB" id="A0ABD8B0M0"/>
<proteinExistence type="inferred from homology"/>
<keyword evidence="4 7" id="KW-0521">NADP</keyword>
<dbReference type="Gene3D" id="3.40.109.10">
    <property type="entry name" value="NADH Oxidase"/>
    <property type="match status" value="1"/>
</dbReference>
<reference evidence="10 11" key="1">
    <citation type="submission" date="2024-02" db="EMBL/GenBank/DDBJ databases">
        <title>Complete sequences of two Paenibacillus sp. strains and one Lysinibacillus strain isolated from the environment on STAA medium highlight biotechnological potential.</title>
        <authorList>
            <person name="Attere S.A."/>
            <person name="Piche L.C."/>
            <person name="Intertaglia L."/>
            <person name="Lami R."/>
            <person name="Charette S.J."/>
            <person name="Vincent A.T."/>
        </authorList>
    </citation>
    <scope>NUCLEOTIDE SEQUENCE [LARGE SCALE GENOMIC DNA]</scope>
    <source>
        <strain evidence="10 11">Y5S-7</strain>
    </source>
</reference>
<accession>A0ABD8B0M0</accession>
<comment type="similarity">
    <text evidence="1 7">Belongs to the nitroreductase family.</text>
</comment>
<evidence type="ECO:0000256" key="7">
    <source>
        <dbReference type="PIRNR" id="PIRNR000232"/>
    </source>
</evidence>
<dbReference type="PIRSF" id="PIRSF000232">
    <property type="entry name" value="YdjA"/>
    <property type="match status" value="1"/>
</dbReference>
<dbReference type="InterPro" id="IPR000415">
    <property type="entry name" value="Nitroreductase-like"/>
</dbReference>
<comment type="cofactor">
    <cofactor evidence="8">
        <name>FMN</name>
        <dbReference type="ChEBI" id="CHEBI:58210"/>
    </cofactor>
    <text evidence="8">Binds 1 FMN per subunit.</text>
</comment>
<keyword evidence="2 7" id="KW-0285">Flavoprotein</keyword>
<feature type="binding site" description="in other chain" evidence="8">
    <location>
        <begin position="133"/>
        <end position="135"/>
    </location>
    <ligand>
        <name>FMN</name>
        <dbReference type="ChEBI" id="CHEBI:58210"/>
        <note>ligand shared between dimeric partners</note>
    </ligand>
</feature>